<organism evidence="7 8">
    <name type="scientific">Kwoniella shandongensis</name>
    <dbReference type="NCBI Taxonomy" id="1734106"/>
    <lineage>
        <taxon>Eukaryota</taxon>
        <taxon>Fungi</taxon>
        <taxon>Dikarya</taxon>
        <taxon>Basidiomycota</taxon>
        <taxon>Agaricomycotina</taxon>
        <taxon>Tremellomycetes</taxon>
        <taxon>Tremellales</taxon>
        <taxon>Cryptococcaceae</taxon>
        <taxon>Kwoniella</taxon>
    </lineage>
</organism>
<dbReference type="Pfam" id="PF17102">
    <property type="entry name" value="Stealth_CR3"/>
    <property type="match status" value="1"/>
</dbReference>
<name>A0A5M6BXQ6_9TREE</name>
<keyword evidence="4" id="KW-1133">Transmembrane helix</keyword>
<feature type="domain" description="Stealth protein CR2 conserved region 2" evidence="5">
    <location>
        <begin position="375"/>
        <end position="421"/>
    </location>
</feature>
<dbReference type="KEGG" id="ksn:43589194"/>
<evidence type="ECO:0000259" key="5">
    <source>
        <dbReference type="Pfam" id="PF11380"/>
    </source>
</evidence>
<dbReference type="AlphaFoldDB" id="A0A5M6BXQ6"/>
<dbReference type="InterPro" id="IPR021520">
    <property type="entry name" value="Stealth_CR2"/>
</dbReference>
<evidence type="ECO:0000313" key="7">
    <source>
        <dbReference type="EMBL" id="WWD21565.1"/>
    </source>
</evidence>
<feature type="compositionally biased region" description="Low complexity" evidence="3">
    <location>
        <begin position="17"/>
        <end position="28"/>
    </location>
</feature>
<keyword evidence="4" id="KW-0812">Transmembrane</keyword>
<dbReference type="InterPro" id="IPR031357">
    <property type="entry name" value="Stealth_CR3"/>
</dbReference>
<keyword evidence="2" id="KW-0808">Transferase</keyword>
<dbReference type="InterPro" id="IPR047141">
    <property type="entry name" value="Stealth"/>
</dbReference>
<dbReference type="GO" id="GO:0046835">
    <property type="term" value="P:carbohydrate phosphorylation"/>
    <property type="evidence" value="ECO:0007669"/>
    <property type="project" value="TreeGrafter"/>
</dbReference>
<dbReference type="Proteomes" id="UP000322225">
    <property type="component" value="Chromosome 11"/>
</dbReference>
<feature type="domain" description="Stealth protein CR3 conserved region 3" evidence="6">
    <location>
        <begin position="476"/>
        <end position="527"/>
    </location>
</feature>
<feature type="compositionally biased region" description="Low complexity" evidence="3">
    <location>
        <begin position="82"/>
        <end position="96"/>
    </location>
</feature>
<evidence type="ECO:0000256" key="3">
    <source>
        <dbReference type="SAM" id="MobiDB-lite"/>
    </source>
</evidence>
<evidence type="ECO:0000313" key="8">
    <source>
        <dbReference type="Proteomes" id="UP000322225"/>
    </source>
</evidence>
<comment type="similarity">
    <text evidence="1">Belongs to the stealth family.</text>
</comment>
<feature type="transmembrane region" description="Helical" evidence="4">
    <location>
        <begin position="111"/>
        <end position="132"/>
    </location>
</feature>
<protein>
    <submittedName>
        <fullName evidence="7">Uncharacterized protein</fullName>
    </submittedName>
</protein>
<feature type="compositionally biased region" description="Basic and acidic residues" evidence="3">
    <location>
        <begin position="42"/>
        <end position="58"/>
    </location>
</feature>
<dbReference type="OrthoDB" id="263283at2759"/>
<dbReference type="Pfam" id="PF11380">
    <property type="entry name" value="Stealth_CR2"/>
    <property type="match status" value="1"/>
</dbReference>
<evidence type="ECO:0000256" key="2">
    <source>
        <dbReference type="ARBA" id="ARBA00022679"/>
    </source>
</evidence>
<evidence type="ECO:0000256" key="1">
    <source>
        <dbReference type="ARBA" id="ARBA00007583"/>
    </source>
</evidence>
<dbReference type="RefSeq" id="XP_031860565.1">
    <property type="nucleotide sequence ID" value="XM_032005053.1"/>
</dbReference>
<evidence type="ECO:0000256" key="4">
    <source>
        <dbReference type="SAM" id="Phobius"/>
    </source>
</evidence>
<sequence length="835" mass="93898">MSQTHEYEAGSFPLTASSSSSSSSSSTSQLYNDKSYHLTNQYEREHDVEEGVDTKYELDSDDQNESHPFLPFQLPWTRRHSSGSTSSTDSETGGRSWLNLKGKRNGTGRSIVLSLGATFVLFGLLVLGYLILGESIPDLASDDVTIPHSQITYTDNDTTPQWKIDASTIPSDSTHVVFPAHTPPKIHMLEPLQDRLPYPVLESYFSKGTLPRTLTKKTAPAQIPLDLVYLFVNASSPYLQEAMKDRAEVEGLNLGGGARHWRDNGELRGAIRSATQSLGGEAGKIHVITADWALKEENGTELGLSTIDRQNKQGKMVKRDGSQHEGDWRIGQVTEWLDWQSQTNGSRLKWHFHSDLFQLPKDEHDSTSLAVEQEWKDEALPTFNSFSIESRLAWIDGLSENFIAFNDDMFLLRPLSISDFRHPLLGNLVRLDPSLLVPPMMSSISQISDPGEWGALQHANQLLSARFPLRKRMYMHHLPKTQSRTLAHEASIMWEKELTLASTRGFRESKKGEGDVEMAWLITHLRVERWREALLWSWVVGKIGGVEGVWGKQAKKDLRKVLGMDWNQEEGEVKVYSALSDRKTLEDLDGLMNQAGWESPKASVYKFSSMDGHLPHQFDESEPDKTCAFDLSTCLPGGFLNSSKTSSASDMFKHLAFAQPQCEDCLIRALVKASGARGLDAFLPSSKQVFYPPEEHGDEKWRRTEPILPLVSSWSEGDFSLAANVRKGQDVWEGTEARADGGVELRRWCIKLLSRYNYVWAETPSRFSPIHSTTQLSMALNQVEHTPELAMLCLNDDQSAKASEGARNKLGEWMEQRWGGEIDGVDWERVDVPWT</sequence>
<keyword evidence="4" id="KW-0472">Membrane</keyword>
<reference evidence="7" key="2">
    <citation type="submission" date="2024-01" db="EMBL/GenBank/DDBJ databases">
        <title>Comparative genomics of Cryptococcus and Kwoniella reveals pathogenesis evolution and contrasting modes of karyotype evolution via chromosome fusion or intercentromeric recombination.</title>
        <authorList>
            <person name="Coelho M.A."/>
            <person name="David-Palma M."/>
            <person name="Shea T."/>
            <person name="Bowers K."/>
            <person name="McGinley-Smith S."/>
            <person name="Mohammad A.W."/>
            <person name="Gnirke A."/>
            <person name="Yurkov A.M."/>
            <person name="Nowrousian M."/>
            <person name="Sun S."/>
            <person name="Cuomo C.A."/>
            <person name="Heitman J."/>
        </authorList>
    </citation>
    <scope>NUCLEOTIDE SEQUENCE</scope>
    <source>
        <strain evidence="7">CBS 12478</strain>
    </source>
</reference>
<dbReference type="GeneID" id="43589194"/>
<feature type="compositionally biased region" description="Polar residues" evidence="3">
    <location>
        <begin position="29"/>
        <end position="41"/>
    </location>
</feature>
<gene>
    <name evidence="7" type="ORF">CI109_106051</name>
</gene>
<dbReference type="EMBL" id="CP144061">
    <property type="protein sequence ID" value="WWD21565.1"/>
    <property type="molecule type" value="Genomic_DNA"/>
</dbReference>
<dbReference type="GO" id="GO:0005794">
    <property type="term" value="C:Golgi apparatus"/>
    <property type="evidence" value="ECO:0007669"/>
    <property type="project" value="TreeGrafter"/>
</dbReference>
<dbReference type="PANTHER" id="PTHR24045">
    <property type="match status" value="1"/>
</dbReference>
<dbReference type="PANTHER" id="PTHR24045:SF0">
    <property type="entry name" value="N-ACETYLGLUCOSAMINE-1-PHOSPHOTRANSFERASE SUBUNITS ALPHA_BETA"/>
    <property type="match status" value="1"/>
</dbReference>
<keyword evidence="8" id="KW-1185">Reference proteome</keyword>
<proteinExistence type="inferred from homology"/>
<accession>A0A5M6BXQ6</accession>
<dbReference type="GO" id="GO:0003976">
    <property type="term" value="F:UDP-N-acetylglucosamine-lysosomal-enzyme N-acetylglucosaminephosphotransferase activity"/>
    <property type="evidence" value="ECO:0007669"/>
    <property type="project" value="TreeGrafter"/>
</dbReference>
<reference evidence="7" key="1">
    <citation type="submission" date="2017-08" db="EMBL/GenBank/DDBJ databases">
        <authorList>
            <person name="Cuomo C."/>
            <person name="Billmyre B."/>
            <person name="Heitman J."/>
        </authorList>
    </citation>
    <scope>NUCLEOTIDE SEQUENCE</scope>
    <source>
        <strain evidence="7">CBS 12478</strain>
    </source>
</reference>
<evidence type="ECO:0000259" key="6">
    <source>
        <dbReference type="Pfam" id="PF17102"/>
    </source>
</evidence>
<feature type="region of interest" description="Disordered" evidence="3">
    <location>
        <begin position="1"/>
        <end position="101"/>
    </location>
</feature>